<dbReference type="Gene3D" id="3.30.70.270">
    <property type="match status" value="1"/>
</dbReference>
<gene>
    <name evidence="4" type="ORF">SAMN04487864_1166</name>
</gene>
<evidence type="ECO:0000259" key="2">
    <source>
        <dbReference type="PROSITE" id="PS50883"/>
    </source>
</evidence>
<dbReference type="Pfam" id="PF00563">
    <property type="entry name" value="EAL"/>
    <property type="match status" value="1"/>
</dbReference>
<dbReference type="RefSeq" id="WP_093731017.1">
    <property type="nucleotide sequence ID" value="NZ_FMYW01000016.1"/>
</dbReference>
<dbReference type="Gene3D" id="3.20.20.450">
    <property type="entry name" value="EAL domain"/>
    <property type="match status" value="1"/>
</dbReference>
<dbReference type="CDD" id="cd01948">
    <property type="entry name" value="EAL"/>
    <property type="match status" value="1"/>
</dbReference>
<evidence type="ECO:0000313" key="4">
    <source>
        <dbReference type="EMBL" id="SDC70847.1"/>
    </source>
</evidence>
<dbReference type="AlphaFoldDB" id="A0A1G6NUD9"/>
<dbReference type="EMBL" id="FMYW01000016">
    <property type="protein sequence ID" value="SDC70847.1"/>
    <property type="molecule type" value="Genomic_DNA"/>
</dbReference>
<dbReference type="SMART" id="SM00267">
    <property type="entry name" value="GGDEF"/>
    <property type="match status" value="1"/>
</dbReference>
<dbReference type="PANTHER" id="PTHR33121:SF70">
    <property type="entry name" value="SIGNALING PROTEIN YKOW"/>
    <property type="match status" value="1"/>
</dbReference>
<dbReference type="SMART" id="SM00052">
    <property type="entry name" value="EAL"/>
    <property type="match status" value="1"/>
</dbReference>
<keyword evidence="1" id="KW-0812">Transmembrane</keyword>
<keyword evidence="1" id="KW-1133">Transmembrane helix</keyword>
<evidence type="ECO:0000256" key="1">
    <source>
        <dbReference type="SAM" id="Phobius"/>
    </source>
</evidence>
<keyword evidence="5" id="KW-1185">Reference proteome</keyword>
<sequence length="617" mass="71469">MNELLSLLKNAEQQDSMKKAERYILVTVLVILIGLVALMMFDIRRLQGTARVVNYAGIMRGGTQRFVKLEMTGFTNQVLEERINKIVLGLRDGSKELNLIQLDDEEYQKHLNDTITIWNAIRDKIADFRIDRMDNREELLFLSEDHFVTADKTVALAEEYSQRLASRIEKLEYGIYACFVVIAIMFLRQLMHIIYVIGSRKDFREWDTVCGLYKRDYFFEHADNVLKEKDNSPYSVLCIYVEHLKVMNERYGVQKCNTMLQELVDLLHKYIPECIVHGRLSEDTFAFLIKKQPNDGWLNRMQEAVEQDFWYPVSVKYGVYDEIARDLSMSTTCDRIMMSVESIKNLYGSNLVHYDETVIEQARKQHFILENMEAALTGHQFKPYFQPKHSLHTDRTGGAEVLVRWIHPQQGFMNPGEFIPLFEENGFVARMDFYIWEEACKALRSWKDKGWPVVPLSVNMSRKDFDVPDVVAKLVSLVDTYGLEHDLLHIEVTESTISGDPTRLANIVRELHEAGFVIELDDFGSGYSSIATLNELTLDVLKLDMSLVRKDDPKVENSALKFAVMMGKMLNLKLVAEGVETAEQVERLRGMGCDYIQGFYYCRPLPQADFEAYLQKE</sequence>
<keyword evidence="1" id="KW-0472">Membrane</keyword>
<organism evidence="4 5">
    <name type="scientific">Succiniclasticum ruminis</name>
    <dbReference type="NCBI Taxonomy" id="40841"/>
    <lineage>
        <taxon>Bacteria</taxon>
        <taxon>Bacillati</taxon>
        <taxon>Bacillota</taxon>
        <taxon>Negativicutes</taxon>
        <taxon>Acidaminococcales</taxon>
        <taxon>Acidaminococcaceae</taxon>
        <taxon>Succiniclasticum</taxon>
    </lineage>
</organism>
<dbReference type="SUPFAM" id="SSF55073">
    <property type="entry name" value="Nucleotide cyclase"/>
    <property type="match status" value="1"/>
</dbReference>
<evidence type="ECO:0000313" key="5">
    <source>
        <dbReference type="Proteomes" id="UP000198943"/>
    </source>
</evidence>
<feature type="transmembrane region" description="Helical" evidence="1">
    <location>
        <begin position="23"/>
        <end position="41"/>
    </location>
</feature>
<dbReference type="PROSITE" id="PS50883">
    <property type="entry name" value="EAL"/>
    <property type="match status" value="1"/>
</dbReference>
<proteinExistence type="predicted"/>
<feature type="transmembrane region" description="Helical" evidence="1">
    <location>
        <begin position="173"/>
        <end position="195"/>
    </location>
</feature>
<protein>
    <submittedName>
        <fullName evidence="4">Diguanylate cyclase/phosphodiesterase</fullName>
    </submittedName>
</protein>
<name>A0A1G6NUD9_9FIRM</name>
<dbReference type="OrthoDB" id="2624050at2"/>
<dbReference type="SUPFAM" id="SSF141868">
    <property type="entry name" value="EAL domain-like"/>
    <property type="match status" value="1"/>
</dbReference>
<dbReference type="InterPro" id="IPR001633">
    <property type="entry name" value="EAL_dom"/>
</dbReference>
<feature type="domain" description="GGDEF" evidence="3">
    <location>
        <begin position="232"/>
        <end position="357"/>
    </location>
</feature>
<dbReference type="InterPro" id="IPR035919">
    <property type="entry name" value="EAL_sf"/>
</dbReference>
<dbReference type="InterPro" id="IPR000160">
    <property type="entry name" value="GGDEF_dom"/>
</dbReference>
<dbReference type="InterPro" id="IPR029787">
    <property type="entry name" value="Nucleotide_cyclase"/>
</dbReference>
<accession>A0A1G6NUD9</accession>
<reference evidence="5" key="1">
    <citation type="submission" date="2016-10" db="EMBL/GenBank/DDBJ databases">
        <authorList>
            <person name="Varghese N."/>
            <person name="Submissions S."/>
        </authorList>
    </citation>
    <scope>NUCLEOTIDE SEQUENCE [LARGE SCALE GENOMIC DNA]</scope>
    <source>
        <strain evidence="5">DSM 11005</strain>
    </source>
</reference>
<dbReference type="Pfam" id="PF00990">
    <property type="entry name" value="GGDEF"/>
    <property type="match status" value="1"/>
</dbReference>
<dbReference type="InterPro" id="IPR043128">
    <property type="entry name" value="Rev_trsase/Diguanyl_cyclase"/>
</dbReference>
<dbReference type="Proteomes" id="UP000198943">
    <property type="component" value="Unassembled WGS sequence"/>
</dbReference>
<dbReference type="GO" id="GO:0071111">
    <property type="term" value="F:cyclic-guanylate-specific phosphodiesterase activity"/>
    <property type="evidence" value="ECO:0007669"/>
    <property type="project" value="InterPro"/>
</dbReference>
<evidence type="ECO:0000259" key="3">
    <source>
        <dbReference type="PROSITE" id="PS50887"/>
    </source>
</evidence>
<feature type="domain" description="EAL" evidence="2">
    <location>
        <begin position="365"/>
        <end position="617"/>
    </location>
</feature>
<dbReference type="PANTHER" id="PTHR33121">
    <property type="entry name" value="CYCLIC DI-GMP PHOSPHODIESTERASE PDEF"/>
    <property type="match status" value="1"/>
</dbReference>
<dbReference type="PROSITE" id="PS50887">
    <property type="entry name" value="GGDEF"/>
    <property type="match status" value="1"/>
</dbReference>
<dbReference type="InterPro" id="IPR050706">
    <property type="entry name" value="Cyclic-di-GMP_PDE-like"/>
</dbReference>